<gene>
    <name evidence="9" type="ORF">J2W94_002633</name>
</gene>
<evidence type="ECO:0000313" key="10">
    <source>
        <dbReference type="Proteomes" id="UP001254759"/>
    </source>
</evidence>
<evidence type="ECO:0000256" key="5">
    <source>
        <dbReference type="ARBA" id="ARBA00022989"/>
    </source>
</evidence>
<evidence type="ECO:0000259" key="8">
    <source>
        <dbReference type="Pfam" id="PF03458"/>
    </source>
</evidence>
<feature type="domain" description="Glycine transporter" evidence="8">
    <location>
        <begin position="5"/>
        <end position="79"/>
    </location>
</feature>
<dbReference type="Proteomes" id="UP001254759">
    <property type="component" value="Unassembled WGS sequence"/>
</dbReference>
<dbReference type="InterPro" id="IPR005115">
    <property type="entry name" value="Gly_transporter"/>
</dbReference>
<feature type="domain" description="Glycine transporter" evidence="8">
    <location>
        <begin position="91"/>
        <end position="162"/>
    </location>
</feature>
<evidence type="ECO:0000256" key="1">
    <source>
        <dbReference type="ARBA" id="ARBA00004651"/>
    </source>
</evidence>
<feature type="transmembrane region" description="Helical" evidence="7">
    <location>
        <begin position="172"/>
        <end position="191"/>
    </location>
</feature>
<organism evidence="9 10">
    <name type="scientific">Pseudoxanthomonas sacheonensis</name>
    <dbReference type="NCBI Taxonomy" id="443615"/>
    <lineage>
        <taxon>Bacteria</taxon>
        <taxon>Pseudomonadati</taxon>
        <taxon>Pseudomonadota</taxon>
        <taxon>Gammaproteobacteria</taxon>
        <taxon>Lysobacterales</taxon>
        <taxon>Lysobacteraceae</taxon>
        <taxon>Pseudoxanthomonas</taxon>
    </lineage>
</organism>
<accession>A0ABU1RU85</accession>
<dbReference type="PANTHER" id="PTHR30506:SF3">
    <property type="entry name" value="UPF0126 INNER MEMBRANE PROTEIN YADS-RELATED"/>
    <property type="match status" value="1"/>
</dbReference>
<evidence type="ECO:0000256" key="2">
    <source>
        <dbReference type="ARBA" id="ARBA00008193"/>
    </source>
</evidence>
<dbReference type="PANTHER" id="PTHR30506">
    <property type="entry name" value="INNER MEMBRANE PROTEIN"/>
    <property type="match status" value="1"/>
</dbReference>
<evidence type="ECO:0000256" key="4">
    <source>
        <dbReference type="ARBA" id="ARBA00022692"/>
    </source>
</evidence>
<comment type="similarity">
    <text evidence="2">Belongs to the UPF0126 family.</text>
</comment>
<keyword evidence="10" id="KW-1185">Reference proteome</keyword>
<proteinExistence type="inferred from homology"/>
<feature type="transmembrane region" description="Helical" evidence="7">
    <location>
        <begin position="29"/>
        <end position="50"/>
    </location>
</feature>
<evidence type="ECO:0000313" key="9">
    <source>
        <dbReference type="EMBL" id="MDR6842339.1"/>
    </source>
</evidence>
<keyword evidence="3" id="KW-1003">Cell membrane</keyword>
<keyword evidence="4 7" id="KW-0812">Transmembrane</keyword>
<dbReference type="Pfam" id="PF03458">
    <property type="entry name" value="Gly_transporter"/>
    <property type="match status" value="2"/>
</dbReference>
<evidence type="ECO:0000256" key="7">
    <source>
        <dbReference type="SAM" id="Phobius"/>
    </source>
</evidence>
<sequence>MLLHILFLIGIAVEAMSAALVAGRRQMDWLGVCVIAVVTALGGGTLRDVLLGRHPLSWIEHPSYLVIVLVSALVTILVAPMMKRLRTSFLVLDGLGLVVFTVVGCDIAKGLHLHWLIILVSGMITGTFGGVLRDVLCTQVPLLFRKELYASVSLLAGAIYMTAPHVGIDHDVGLVAAMATGFTVRMLAIRYHWEMPKFVYKDDWD</sequence>
<evidence type="ECO:0000256" key="3">
    <source>
        <dbReference type="ARBA" id="ARBA00022475"/>
    </source>
</evidence>
<feature type="transmembrane region" description="Helical" evidence="7">
    <location>
        <begin position="89"/>
        <end position="109"/>
    </location>
</feature>
<evidence type="ECO:0000256" key="6">
    <source>
        <dbReference type="ARBA" id="ARBA00023136"/>
    </source>
</evidence>
<feature type="transmembrane region" description="Helical" evidence="7">
    <location>
        <begin position="148"/>
        <end position="166"/>
    </location>
</feature>
<dbReference type="EMBL" id="JAVDTT010000003">
    <property type="protein sequence ID" value="MDR6842339.1"/>
    <property type="molecule type" value="Genomic_DNA"/>
</dbReference>
<comment type="subcellular location">
    <subcellularLocation>
        <location evidence="1">Cell membrane</location>
        <topology evidence="1">Multi-pass membrane protein</topology>
    </subcellularLocation>
</comment>
<keyword evidence="6 7" id="KW-0472">Membrane</keyword>
<name>A0ABU1RU85_9GAMM</name>
<dbReference type="RefSeq" id="WP_310094190.1">
    <property type="nucleotide sequence ID" value="NZ_JAVDTT010000003.1"/>
</dbReference>
<feature type="transmembrane region" description="Helical" evidence="7">
    <location>
        <begin position="6"/>
        <end position="22"/>
    </location>
</feature>
<feature type="transmembrane region" description="Helical" evidence="7">
    <location>
        <begin position="62"/>
        <end position="82"/>
    </location>
</feature>
<reference evidence="9 10" key="1">
    <citation type="submission" date="2023-07" db="EMBL/GenBank/DDBJ databases">
        <title>Sorghum-associated microbial communities from plants grown in Nebraska, USA.</title>
        <authorList>
            <person name="Schachtman D."/>
        </authorList>
    </citation>
    <scope>NUCLEOTIDE SEQUENCE [LARGE SCALE GENOMIC DNA]</scope>
    <source>
        <strain evidence="9 10">BE107</strain>
    </source>
</reference>
<protein>
    <submittedName>
        <fullName evidence="9">Membrane protein YeiH</fullName>
    </submittedName>
</protein>
<feature type="transmembrane region" description="Helical" evidence="7">
    <location>
        <begin position="115"/>
        <end position="136"/>
    </location>
</feature>
<keyword evidence="5 7" id="KW-1133">Transmembrane helix</keyword>
<comment type="caution">
    <text evidence="9">The sequence shown here is derived from an EMBL/GenBank/DDBJ whole genome shotgun (WGS) entry which is preliminary data.</text>
</comment>